<dbReference type="AlphaFoldDB" id="A0A146F4N2"/>
<dbReference type="EMBL" id="BCWF01000009">
    <property type="protein sequence ID" value="GAT21065.1"/>
    <property type="molecule type" value="Genomic_DNA"/>
</dbReference>
<feature type="region of interest" description="Disordered" evidence="1">
    <location>
        <begin position="1"/>
        <end position="55"/>
    </location>
</feature>
<evidence type="ECO:0000256" key="1">
    <source>
        <dbReference type="SAM" id="MobiDB-lite"/>
    </source>
</evidence>
<evidence type="ECO:0000313" key="3">
    <source>
        <dbReference type="Proteomes" id="UP000075230"/>
    </source>
</evidence>
<organism evidence="2 3">
    <name type="scientific">Aspergillus kawachii</name>
    <name type="common">White koji mold</name>
    <name type="synonym">Aspergillus awamori var. kawachi</name>
    <dbReference type="NCBI Taxonomy" id="1069201"/>
    <lineage>
        <taxon>Eukaryota</taxon>
        <taxon>Fungi</taxon>
        <taxon>Dikarya</taxon>
        <taxon>Ascomycota</taxon>
        <taxon>Pezizomycotina</taxon>
        <taxon>Eurotiomycetes</taxon>
        <taxon>Eurotiomycetidae</taxon>
        <taxon>Eurotiales</taxon>
        <taxon>Aspergillaceae</taxon>
        <taxon>Aspergillus</taxon>
        <taxon>Aspergillus subgen. Circumdati</taxon>
    </lineage>
</organism>
<protein>
    <submittedName>
        <fullName evidence="2">Toxin biosynthesis protein</fullName>
    </submittedName>
</protein>
<feature type="compositionally biased region" description="Polar residues" evidence="1">
    <location>
        <begin position="38"/>
        <end position="48"/>
    </location>
</feature>
<evidence type="ECO:0000313" key="2">
    <source>
        <dbReference type="EMBL" id="GAT21065.1"/>
    </source>
</evidence>
<name>A0A146F4N2_ASPKA</name>
<feature type="compositionally biased region" description="Polar residues" evidence="1">
    <location>
        <begin position="16"/>
        <end position="27"/>
    </location>
</feature>
<dbReference type="Proteomes" id="UP000075230">
    <property type="component" value="Unassembled WGS sequence"/>
</dbReference>
<proteinExistence type="predicted"/>
<gene>
    <name evidence="2" type="ORF">RIB2604_00900860</name>
</gene>
<accession>A0A146F4N2</accession>
<sequence>MADQPTEKPMEKPRSQMDQMDQGSSCKPSILATWGEQKINTGGDSLESSPGFAGD</sequence>
<reference evidence="3" key="2">
    <citation type="submission" date="2016-02" db="EMBL/GenBank/DDBJ databases">
        <title>Genome sequencing of Aspergillus luchuensis NBRC 4314.</title>
        <authorList>
            <person name="Yamada O."/>
        </authorList>
    </citation>
    <scope>NUCLEOTIDE SEQUENCE [LARGE SCALE GENOMIC DNA]</scope>
    <source>
        <strain evidence="3">RIB 2604</strain>
    </source>
</reference>
<feature type="compositionally biased region" description="Basic and acidic residues" evidence="1">
    <location>
        <begin position="1"/>
        <end position="15"/>
    </location>
</feature>
<reference evidence="2 3" key="1">
    <citation type="journal article" date="2016" name="DNA Res.">
        <title>Genome sequence of Aspergillus luchuensis NBRC 4314.</title>
        <authorList>
            <person name="Yamada O."/>
            <person name="Machida M."/>
            <person name="Hosoyama A."/>
            <person name="Goto M."/>
            <person name="Takahashi T."/>
            <person name="Futagami T."/>
            <person name="Yamagata Y."/>
            <person name="Takeuchi M."/>
            <person name="Kobayashi T."/>
            <person name="Koike H."/>
            <person name="Abe K."/>
            <person name="Asai K."/>
            <person name="Arita M."/>
            <person name="Fujita N."/>
            <person name="Fukuda K."/>
            <person name="Higa K."/>
            <person name="Horikawa H."/>
            <person name="Ishikawa T."/>
            <person name="Jinno K."/>
            <person name="Kato Y."/>
            <person name="Kirimura K."/>
            <person name="Mizutani O."/>
            <person name="Nakasone K."/>
            <person name="Sano M."/>
            <person name="Shiraishi Y."/>
            <person name="Tsukahara M."/>
            <person name="Gomi K."/>
        </authorList>
    </citation>
    <scope>NUCLEOTIDE SEQUENCE [LARGE SCALE GENOMIC DNA]</scope>
    <source>
        <strain evidence="2 3">RIB 2604</strain>
    </source>
</reference>
<comment type="caution">
    <text evidence="2">The sequence shown here is derived from an EMBL/GenBank/DDBJ whole genome shotgun (WGS) entry which is preliminary data.</text>
</comment>